<reference evidence="1 2" key="1">
    <citation type="submission" date="2019-03" db="EMBL/GenBank/DDBJ databases">
        <title>Genomic Encyclopedia of Archaeal and Bacterial Type Strains, Phase II (KMG-II): from individual species to whole genera.</title>
        <authorList>
            <person name="Goeker M."/>
        </authorList>
    </citation>
    <scope>NUCLEOTIDE SEQUENCE [LARGE SCALE GENOMIC DNA]</scope>
    <source>
        <strain evidence="1 2">DSM 29467</strain>
    </source>
</reference>
<name>A0A4R7LKD6_9RHOB</name>
<dbReference type="EMBL" id="SOBH01000002">
    <property type="protein sequence ID" value="TDT75136.1"/>
    <property type="molecule type" value="Genomic_DNA"/>
</dbReference>
<dbReference type="Proteomes" id="UP000294563">
    <property type="component" value="Unassembled WGS sequence"/>
</dbReference>
<dbReference type="OrthoDB" id="570199at2"/>
<dbReference type="Gene3D" id="3.40.1350.10">
    <property type="match status" value="1"/>
</dbReference>
<keyword evidence="2" id="KW-1185">Reference proteome</keyword>
<organism evidence="1 2">
    <name type="scientific">Litoreibacter halocynthiae</name>
    <dbReference type="NCBI Taxonomy" id="1242689"/>
    <lineage>
        <taxon>Bacteria</taxon>
        <taxon>Pseudomonadati</taxon>
        <taxon>Pseudomonadota</taxon>
        <taxon>Alphaproteobacteria</taxon>
        <taxon>Rhodobacterales</taxon>
        <taxon>Roseobacteraceae</taxon>
        <taxon>Litoreibacter</taxon>
    </lineage>
</organism>
<accession>A0A4R7LKD6</accession>
<protein>
    <recommendedName>
        <fullName evidence="3">DUF91 domain-containing protein</fullName>
    </recommendedName>
</protein>
<dbReference type="GO" id="GO:0003676">
    <property type="term" value="F:nucleic acid binding"/>
    <property type="evidence" value="ECO:0007669"/>
    <property type="project" value="InterPro"/>
</dbReference>
<comment type="caution">
    <text evidence="1">The sequence shown here is derived from an EMBL/GenBank/DDBJ whole genome shotgun (WGS) entry which is preliminary data.</text>
</comment>
<evidence type="ECO:0008006" key="3">
    <source>
        <dbReference type="Google" id="ProtNLM"/>
    </source>
</evidence>
<dbReference type="RefSeq" id="WP_134014267.1">
    <property type="nucleotide sequence ID" value="NZ_SOBH01000002.1"/>
</dbReference>
<dbReference type="InterPro" id="IPR011856">
    <property type="entry name" value="tRNA_endonuc-like_dom_sf"/>
</dbReference>
<proteinExistence type="predicted"/>
<sequence>MFVSSQLVLNEQILSPAPYTRELMLQAFLIENVSLLRLNDAEYSEPNVLTEELALKGAGRSKDGDGRIDVLVSYEPGTYGVVELKNGPINESHVDQLTRYLEAQTELNYYIEELDGTSINDFSLVGVLVGTDITSGLRNRVEDGATISVNGQMIPLAAIAVRRFRSKNNDVLISIDTFFKTPSGRYYTKYEFNDKVYAKGRLALAIVREIALKNSVHDSDALDHILGRETHKNGMFDNLEIARSIANADRKRHFIAEDEAISLGNGERIAVSNQWGLDNLQPLLKLAEKRGMTIKVVR</sequence>
<evidence type="ECO:0000313" key="2">
    <source>
        <dbReference type="Proteomes" id="UP000294563"/>
    </source>
</evidence>
<dbReference type="AlphaFoldDB" id="A0A4R7LKD6"/>
<gene>
    <name evidence="1" type="ORF">BDE40_1862</name>
</gene>
<evidence type="ECO:0000313" key="1">
    <source>
        <dbReference type="EMBL" id="TDT75136.1"/>
    </source>
</evidence>